<dbReference type="eggNOG" id="COG1319">
    <property type="taxonomic scope" value="Bacteria"/>
</dbReference>
<keyword evidence="2" id="KW-0274">FAD</keyword>
<dbReference type="Gene3D" id="3.30.465.10">
    <property type="match status" value="2"/>
</dbReference>
<evidence type="ECO:0000256" key="1">
    <source>
        <dbReference type="ARBA" id="ARBA00022630"/>
    </source>
</evidence>
<comment type="caution">
    <text evidence="5">The sequence shown here is derived from an EMBL/GenBank/DDBJ whole genome shotgun (WGS) entry which is preliminary data.</text>
</comment>
<feature type="domain" description="FAD-binding PCMH-type" evidence="4">
    <location>
        <begin position="2"/>
        <end position="225"/>
    </location>
</feature>
<keyword evidence="6" id="KW-1185">Reference proteome</keyword>
<dbReference type="GO" id="GO:0016491">
    <property type="term" value="F:oxidoreductase activity"/>
    <property type="evidence" value="ECO:0007669"/>
    <property type="project" value="UniProtKB-KW"/>
</dbReference>
<dbReference type="SMART" id="SM01092">
    <property type="entry name" value="CO_deh_flav_C"/>
    <property type="match status" value="1"/>
</dbReference>
<dbReference type="EMBL" id="ABCS01000098">
    <property type="protein sequence ID" value="EDM75254.1"/>
    <property type="molecule type" value="Genomic_DNA"/>
</dbReference>
<accession>A6GFV6</accession>
<protein>
    <submittedName>
        <fullName evidence="5">Molybdopterin dehydrogenase, FAD-binding protein</fullName>
    </submittedName>
</protein>
<dbReference type="OrthoDB" id="9783813at2"/>
<organism evidence="5 6">
    <name type="scientific">Plesiocystis pacifica SIR-1</name>
    <dbReference type="NCBI Taxonomy" id="391625"/>
    <lineage>
        <taxon>Bacteria</taxon>
        <taxon>Pseudomonadati</taxon>
        <taxon>Myxococcota</taxon>
        <taxon>Polyangia</taxon>
        <taxon>Nannocystales</taxon>
        <taxon>Nannocystaceae</taxon>
        <taxon>Plesiocystis</taxon>
    </lineage>
</organism>
<dbReference type="InterPro" id="IPR016166">
    <property type="entry name" value="FAD-bd_PCMH"/>
</dbReference>
<dbReference type="Proteomes" id="UP000005801">
    <property type="component" value="Unassembled WGS sequence"/>
</dbReference>
<name>A6GFV6_9BACT</name>
<dbReference type="SUPFAM" id="SSF55447">
    <property type="entry name" value="CO dehydrogenase flavoprotein C-terminal domain-like"/>
    <property type="match status" value="1"/>
</dbReference>
<dbReference type="AlphaFoldDB" id="A6GFV6"/>
<evidence type="ECO:0000313" key="5">
    <source>
        <dbReference type="EMBL" id="EDM75254.1"/>
    </source>
</evidence>
<dbReference type="InterPro" id="IPR051312">
    <property type="entry name" value="Diverse_Substr_Oxidored"/>
</dbReference>
<sequence length="338" mass="36591">MLRLPQFGVELPETVDAVVALLRDNPSARIVAGGTDILPNLKHRLDEPPKLISLAMVRELRTIELDASGEGSDLVIGAGMTLTEVSEHPLVREHFPSLAKAAGLVASPLIRNMGTIGGNLNLDTRCRYVNQTHFWRQALGGGCLKSEGNVCHVVPKGRNCVAAMSSDCVPVLISQGAVIEQVGTANEAGKRSVPAGEYFRADGLRHTVREDGELTVAIRLPLPSTPRRSAYAKWSVRQSIDFPLVSVALRFDLDQDSPHGVVQGLTVVAGVLGAKPRLVTKLDDALGKKLSDPALSRIVSERVHKQCKPLENVPFEAPYRRQMLAVYTRRAIEALTAD</sequence>
<evidence type="ECO:0000256" key="3">
    <source>
        <dbReference type="ARBA" id="ARBA00023002"/>
    </source>
</evidence>
<keyword evidence="1" id="KW-0285">Flavoprotein</keyword>
<dbReference type="InterPro" id="IPR002346">
    <property type="entry name" value="Mopterin_DH_FAD-bd"/>
</dbReference>
<dbReference type="Pfam" id="PF00941">
    <property type="entry name" value="FAD_binding_5"/>
    <property type="match status" value="1"/>
</dbReference>
<dbReference type="InterPro" id="IPR036318">
    <property type="entry name" value="FAD-bd_PCMH-like_sf"/>
</dbReference>
<dbReference type="InterPro" id="IPR005107">
    <property type="entry name" value="CO_DH_flav_C"/>
</dbReference>
<evidence type="ECO:0000256" key="2">
    <source>
        <dbReference type="ARBA" id="ARBA00022827"/>
    </source>
</evidence>
<dbReference type="Gene3D" id="3.30.43.10">
    <property type="entry name" value="Uridine Diphospho-n-acetylenolpyruvylglucosamine Reductase, domain 2"/>
    <property type="match status" value="1"/>
</dbReference>
<gene>
    <name evidence="5" type="ORF">PPSIR1_18080</name>
</gene>
<dbReference type="PANTHER" id="PTHR42659:SF2">
    <property type="entry name" value="XANTHINE DEHYDROGENASE SUBUNIT C-RELATED"/>
    <property type="match status" value="1"/>
</dbReference>
<dbReference type="InterPro" id="IPR036683">
    <property type="entry name" value="CO_DH_flav_C_dom_sf"/>
</dbReference>
<proteinExistence type="predicted"/>
<dbReference type="InterPro" id="IPR016167">
    <property type="entry name" value="FAD-bd_PCMH_sub1"/>
</dbReference>
<dbReference type="SUPFAM" id="SSF56176">
    <property type="entry name" value="FAD-binding/transporter-associated domain-like"/>
    <property type="match status" value="1"/>
</dbReference>
<dbReference type="PANTHER" id="PTHR42659">
    <property type="entry name" value="XANTHINE DEHYDROGENASE SUBUNIT C-RELATED"/>
    <property type="match status" value="1"/>
</dbReference>
<dbReference type="InterPro" id="IPR016169">
    <property type="entry name" value="FAD-bd_PCMH_sub2"/>
</dbReference>
<evidence type="ECO:0000313" key="6">
    <source>
        <dbReference type="Proteomes" id="UP000005801"/>
    </source>
</evidence>
<dbReference type="RefSeq" id="WP_006975596.1">
    <property type="nucleotide sequence ID" value="NZ_ABCS01000098.1"/>
</dbReference>
<dbReference type="Pfam" id="PF03450">
    <property type="entry name" value="CO_deh_flav_C"/>
    <property type="match status" value="1"/>
</dbReference>
<keyword evidence="3" id="KW-0560">Oxidoreductase</keyword>
<dbReference type="Gene3D" id="3.30.390.50">
    <property type="entry name" value="CO dehydrogenase flavoprotein, C-terminal domain"/>
    <property type="match status" value="1"/>
</dbReference>
<dbReference type="PROSITE" id="PS51387">
    <property type="entry name" value="FAD_PCMH"/>
    <property type="match status" value="1"/>
</dbReference>
<dbReference type="GO" id="GO:0071949">
    <property type="term" value="F:FAD binding"/>
    <property type="evidence" value="ECO:0007669"/>
    <property type="project" value="InterPro"/>
</dbReference>
<evidence type="ECO:0000259" key="4">
    <source>
        <dbReference type="PROSITE" id="PS51387"/>
    </source>
</evidence>
<dbReference type="STRING" id="391625.PPSIR1_18080"/>
<reference evidence="5 6" key="1">
    <citation type="submission" date="2007-06" db="EMBL/GenBank/DDBJ databases">
        <authorList>
            <person name="Shimkets L."/>
            <person name="Ferriera S."/>
            <person name="Johnson J."/>
            <person name="Kravitz S."/>
            <person name="Beeson K."/>
            <person name="Sutton G."/>
            <person name="Rogers Y.-H."/>
            <person name="Friedman R."/>
            <person name="Frazier M."/>
            <person name="Venter J.C."/>
        </authorList>
    </citation>
    <scope>NUCLEOTIDE SEQUENCE [LARGE SCALE GENOMIC DNA]</scope>
    <source>
        <strain evidence="5 6">SIR-1</strain>
    </source>
</reference>